<evidence type="ECO:0000313" key="1">
    <source>
        <dbReference type="EMBL" id="QWM89202.1"/>
    </source>
</evidence>
<reference evidence="1 2" key="1">
    <citation type="submission" date="2021-04" db="EMBL/GenBank/DDBJ databases">
        <authorList>
            <person name="Shkoporov A.N."/>
            <person name="Stockdale S.R."/>
            <person name="Guerin E."/>
            <person name="Ross R.P."/>
            <person name="Hill C."/>
        </authorList>
    </citation>
    <scope>NUCLEOTIDE SEQUENCE [LARGE SCALE GENOMIC DNA]</scope>
    <source>
        <strain evidence="2">cr123_1</strain>
    </source>
</reference>
<sequence>MKDILNKALAANADTDAVAKVIDTVVNAPRQDVQPKNDKEAAIKRSIVVEEALAKRYKALRIAAIDIITDAVHGKIDCIKAADAIIKLVTAGRIIDIEDYIWSAKTVHKLDDDTDSVANADANYIVNVDAAGKGKDKSDRRMFRKDANGRIFELRGVNNDAPDELY</sequence>
<accession>A0AAE7V3J4</accession>
<dbReference type="RefSeq" id="YP_010358774.1">
    <property type="nucleotide sequence ID" value="NC_062766.1"/>
</dbReference>
<proteinExistence type="predicted"/>
<evidence type="ECO:0000313" key="2">
    <source>
        <dbReference type="Proteomes" id="UP000827429"/>
    </source>
</evidence>
<keyword evidence="2" id="KW-1185">Reference proteome</keyword>
<name>A0AAE7V3J4_9CAUD</name>
<dbReference type="KEGG" id="vg:75691322"/>
<dbReference type="EMBL" id="MZ130476">
    <property type="protein sequence ID" value="QWM89202.1"/>
    <property type="molecule type" value="Genomic_DNA"/>
</dbReference>
<protein>
    <submittedName>
        <fullName evidence="1">Uncharacterized protein</fullName>
    </submittedName>
</protein>
<organism evidence="1 2">
    <name type="scientific">uncultured phage cr123_1</name>
    <dbReference type="NCBI Taxonomy" id="2986401"/>
    <lineage>
        <taxon>Viruses</taxon>
        <taxon>Duplodnaviria</taxon>
        <taxon>Heunggongvirae</taxon>
        <taxon>Uroviricota</taxon>
        <taxon>Caudoviricetes</taxon>
        <taxon>Crassvirales</taxon>
        <taxon>Intestiviridae</taxon>
        <taxon>Crudevirinae</taxon>
        <taxon>Delmidovirus</taxon>
        <taxon>Delmidovirus copri</taxon>
    </lineage>
</organism>
<dbReference type="Proteomes" id="UP000827429">
    <property type="component" value="Segment"/>
</dbReference>
<dbReference type="GeneID" id="75691322"/>
<gene>
    <name evidence="1" type="primary">gp_15303</name>
</gene>